<dbReference type="PANTHER" id="PTHR23514">
    <property type="entry name" value="BYPASS OF STOP CODON PROTEIN 6"/>
    <property type="match status" value="1"/>
</dbReference>
<dbReference type="CDD" id="cd17393">
    <property type="entry name" value="MFS_MosC_like"/>
    <property type="match status" value="1"/>
</dbReference>
<feature type="transmembrane region" description="Helical" evidence="5">
    <location>
        <begin position="105"/>
        <end position="122"/>
    </location>
</feature>
<dbReference type="SUPFAM" id="SSF103473">
    <property type="entry name" value="MFS general substrate transporter"/>
    <property type="match status" value="1"/>
</dbReference>
<feature type="transmembrane region" description="Helical" evidence="5">
    <location>
        <begin position="73"/>
        <end position="93"/>
    </location>
</feature>
<evidence type="ECO:0000256" key="4">
    <source>
        <dbReference type="ARBA" id="ARBA00023136"/>
    </source>
</evidence>
<evidence type="ECO:0000256" key="2">
    <source>
        <dbReference type="ARBA" id="ARBA00022692"/>
    </source>
</evidence>
<keyword evidence="7" id="KW-1185">Reference proteome</keyword>
<dbReference type="InterPro" id="IPR051788">
    <property type="entry name" value="MFS_Transporter"/>
</dbReference>
<dbReference type="Pfam" id="PF07690">
    <property type="entry name" value="MFS_1"/>
    <property type="match status" value="1"/>
</dbReference>
<sequence>MSREHKTEGSARPSEVNATDIGPAVGALTDLPVVRKRAARIAIGGVFFVNGAAFATWAARVPAVRDSLGLSPGALSVALTGLAAGAFVGLPLAGGLVARWGSRRVLVGAALYLAALPLITLAPRLLHLTAALLVFAIGNSILDVAMNTQGALAERACGRPIMGGLHAMFSLGGVLGAATGGLAVNAGVGVGTHFLATAVALSIACACAAAFLLPDVRRDRASGPLITLPTRRVWAPGLIAFCALMGEGLMNDWGALYLNDVAGTSAWTAALGFSVFSGGMVTGRLAADHIRARTGHDRVLRGCVLVAAGGAGLAIALPAPWTGLLAYALIGLGLSAVIPMTFSHTAERSPQQPATAIAAVSTVGYVGFLVGPPIMGALAEWAGLHTAMLVFPFLMCVLFVLAPSLRR</sequence>
<feature type="transmembrane region" description="Helical" evidence="5">
    <location>
        <begin position="233"/>
        <end position="254"/>
    </location>
</feature>
<keyword evidence="4 5" id="KW-0472">Membrane</keyword>
<name>A0ABN3IQ06_9ACTN</name>
<dbReference type="RefSeq" id="WP_344588115.1">
    <property type="nucleotide sequence ID" value="NZ_BAAARW010000006.1"/>
</dbReference>
<dbReference type="InterPro" id="IPR036259">
    <property type="entry name" value="MFS_trans_sf"/>
</dbReference>
<accession>A0ABN3IQ06</accession>
<feature type="transmembrane region" description="Helical" evidence="5">
    <location>
        <begin position="381"/>
        <end position="402"/>
    </location>
</feature>
<organism evidence="6 7">
    <name type="scientific">Actinomadura vinacea</name>
    <dbReference type="NCBI Taxonomy" id="115336"/>
    <lineage>
        <taxon>Bacteria</taxon>
        <taxon>Bacillati</taxon>
        <taxon>Actinomycetota</taxon>
        <taxon>Actinomycetes</taxon>
        <taxon>Streptosporangiales</taxon>
        <taxon>Thermomonosporaceae</taxon>
        <taxon>Actinomadura</taxon>
    </lineage>
</organism>
<gene>
    <name evidence="6" type="ORF">GCM10010191_17440</name>
</gene>
<evidence type="ECO:0000256" key="1">
    <source>
        <dbReference type="ARBA" id="ARBA00004141"/>
    </source>
</evidence>
<dbReference type="InterPro" id="IPR011701">
    <property type="entry name" value="MFS"/>
</dbReference>
<feature type="transmembrane region" description="Helical" evidence="5">
    <location>
        <begin position="41"/>
        <end position="61"/>
    </location>
</feature>
<feature type="transmembrane region" description="Helical" evidence="5">
    <location>
        <begin position="299"/>
        <end position="318"/>
    </location>
</feature>
<keyword evidence="3 5" id="KW-1133">Transmembrane helix</keyword>
<protein>
    <submittedName>
        <fullName evidence="6">MFS transporter</fullName>
    </submittedName>
</protein>
<proteinExistence type="predicted"/>
<evidence type="ECO:0000256" key="3">
    <source>
        <dbReference type="ARBA" id="ARBA00022989"/>
    </source>
</evidence>
<feature type="transmembrane region" description="Helical" evidence="5">
    <location>
        <begin position="266"/>
        <end position="287"/>
    </location>
</feature>
<feature type="transmembrane region" description="Helical" evidence="5">
    <location>
        <begin position="128"/>
        <end position="146"/>
    </location>
</feature>
<comment type="subcellular location">
    <subcellularLocation>
        <location evidence="1">Membrane</location>
        <topology evidence="1">Multi-pass membrane protein</topology>
    </subcellularLocation>
</comment>
<dbReference type="Proteomes" id="UP001501231">
    <property type="component" value="Unassembled WGS sequence"/>
</dbReference>
<evidence type="ECO:0000313" key="6">
    <source>
        <dbReference type="EMBL" id="GAA2409368.1"/>
    </source>
</evidence>
<dbReference type="EMBL" id="BAAARW010000006">
    <property type="protein sequence ID" value="GAA2409368.1"/>
    <property type="molecule type" value="Genomic_DNA"/>
</dbReference>
<comment type="caution">
    <text evidence="6">The sequence shown here is derived from an EMBL/GenBank/DDBJ whole genome shotgun (WGS) entry which is preliminary data.</text>
</comment>
<dbReference type="Gene3D" id="1.20.1250.20">
    <property type="entry name" value="MFS general substrate transporter like domains"/>
    <property type="match status" value="2"/>
</dbReference>
<feature type="transmembrane region" description="Helical" evidence="5">
    <location>
        <begin position="354"/>
        <end position="375"/>
    </location>
</feature>
<feature type="transmembrane region" description="Helical" evidence="5">
    <location>
        <begin position="194"/>
        <end position="213"/>
    </location>
</feature>
<dbReference type="PANTHER" id="PTHR23514:SF13">
    <property type="entry name" value="INNER MEMBRANE PROTEIN YBJJ"/>
    <property type="match status" value="1"/>
</dbReference>
<feature type="transmembrane region" description="Helical" evidence="5">
    <location>
        <begin position="167"/>
        <end position="188"/>
    </location>
</feature>
<feature type="transmembrane region" description="Helical" evidence="5">
    <location>
        <begin position="324"/>
        <end position="342"/>
    </location>
</feature>
<evidence type="ECO:0000313" key="7">
    <source>
        <dbReference type="Proteomes" id="UP001501231"/>
    </source>
</evidence>
<reference evidence="6 7" key="1">
    <citation type="journal article" date="2019" name="Int. J. Syst. Evol. Microbiol.">
        <title>The Global Catalogue of Microorganisms (GCM) 10K type strain sequencing project: providing services to taxonomists for standard genome sequencing and annotation.</title>
        <authorList>
            <consortium name="The Broad Institute Genomics Platform"/>
            <consortium name="The Broad Institute Genome Sequencing Center for Infectious Disease"/>
            <person name="Wu L."/>
            <person name="Ma J."/>
        </authorList>
    </citation>
    <scope>NUCLEOTIDE SEQUENCE [LARGE SCALE GENOMIC DNA]</scope>
    <source>
        <strain evidence="6 7">JCM 3325</strain>
    </source>
</reference>
<evidence type="ECO:0000256" key="5">
    <source>
        <dbReference type="SAM" id="Phobius"/>
    </source>
</evidence>
<keyword evidence="2 5" id="KW-0812">Transmembrane</keyword>